<feature type="chain" id="PRO_5012804112" evidence="1">
    <location>
        <begin position="25"/>
        <end position="71"/>
    </location>
</feature>
<dbReference type="AlphaFoldDB" id="A0A212Q547"/>
<feature type="signal peptide" evidence="1">
    <location>
        <begin position="1"/>
        <end position="24"/>
    </location>
</feature>
<dbReference type="RefSeq" id="WP_088518874.1">
    <property type="nucleotide sequence ID" value="NZ_FYDG01000001.1"/>
</dbReference>
<keyword evidence="3" id="KW-1185">Reference proteome</keyword>
<evidence type="ECO:0000313" key="2">
    <source>
        <dbReference type="EMBL" id="SNB54443.1"/>
    </source>
</evidence>
<organism evidence="2 3">
    <name type="scientific">Rhodoblastus acidophilus</name>
    <name type="common">Rhodopseudomonas acidophila</name>
    <dbReference type="NCBI Taxonomy" id="1074"/>
    <lineage>
        <taxon>Bacteria</taxon>
        <taxon>Pseudomonadati</taxon>
        <taxon>Pseudomonadota</taxon>
        <taxon>Alphaproteobacteria</taxon>
        <taxon>Hyphomicrobiales</taxon>
        <taxon>Rhodoblastaceae</taxon>
        <taxon>Rhodoblastus</taxon>
    </lineage>
</organism>
<dbReference type="Proteomes" id="UP000198418">
    <property type="component" value="Unassembled WGS sequence"/>
</dbReference>
<evidence type="ECO:0000313" key="3">
    <source>
        <dbReference type="Proteomes" id="UP000198418"/>
    </source>
</evidence>
<evidence type="ECO:0000256" key="1">
    <source>
        <dbReference type="SAM" id="SignalP"/>
    </source>
</evidence>
<dbReference type="EMBL" id="FYDG01000001">
    <property type="protein sequence ID" value="SNB54443.1"/>
    <property type="molecule type" value="Genomic_DNA"/>
</dbReference>
<name>A0A212Q547_RHOAC</name>
<protein>
    <submittedName>
        <fullName evidence="2">Uncharacterized protein</fullName>
    </submittedName>
</protein>
<gene>
    <name evidence="2" type="ORF">SAMN06265338_101394</name>
</gene>
<accession>A0A212Q547</accession>
<keyword evidence="1" id="KW-0732">Signal</keyword>
<sequence>MLKTVFAAVIVASSFSLAPIEAQAQPRGDGYPRHEMMRRHHEDWRMRHRMHEMRRWRHHQEMRRMRRMDGM</sequence>
<reference evidence="3" key="1">
    <citation type="submission" date="2017-06" db="EMBL/GenBank/DDBJ databases">
        <authorList>
            <person name="Varghese N."/>
            <person name="Submissions S."/>
        </authorList>
    </citation>
    <scope>NUCLEOTIDE SEQUENCE [LARGE SCALE GENOMIC DNA]</scope>
    <source>
        <strain evidence="3">DSM 137</strain>
    </source>
</reference>
<proteinExistence type="predicted"/>